<gene>
    <name evidence="3" type="ORF">NCGR_LOCUS36765</name>
</gene>
<dbReference type="EMBL" id="CAJGYO010000009">
    <property type="protein sequence ID" value="CAD6253128.1"/>
    <property type="molecule type" value="Genomic_DNA"/>
</dbReference>
<dbReference type="Proteomes" id="UP000604825">
    <property type="component" value="Unassembled WGS sequence"/>
</dbReference>
<protein>
    <submittedName>
        <fullName evidence="3">Uncharacterized protein</fullName>
    </submittedName>
</protein>
<feature type="compositionally biased region" description="Acidic residues" evidence="2">
    <location>
        <begin position="65"/>
        <end position="74"/>
    </location>
</feature>
<proteinExistence type="predicted"/>
<keyword evidence="4" id="KW-1185">Reference proteome</keyword>
<accession>A0A811QAX1</accession>
<evidence type="ECO:0000256" key="1">
    <source>
        <dbReference type="SAM" id="Coils"/>
    </source>
</evidence>
<comment type="caution">
    <text evidence="3">The sequence shown here is derived from an EMBL/GenBank/DDBJ whole genome shotgun (WGS) entry which is preliminary data.</text>
</comment>
<evidence type="ECO:0000313" key="3">
    <source>
        <dbReference type="EMBL" id="CAD6253128.1"/>
    </source>
</evidence>
<feature type="compositionally biased region" description="Polar residues" evidence="2">
    <location>
        <begin position="256"/>
        <end position="297"/>
    </location>
</feature>
<feature type="compositionally biased region" description="Polar residues" evidence="2">
    <location>
        <begin position="237"/>
        <end position="247"/>
    </location>
</feature>
<feature type="compositionally biased region" description="Pro residues" evidence="2">
    <location>
        <begin position="124"/>
        <end position="137"/>
    </location>
</feature>
<name>A0A811QAX1_9POAL</name>
<organism evidence="3 4">
    <name type="scientific">Miscanthus lutarioriparius</name>
    <dbReference type="NCBI Taxonomy" id="422564"/>
    <lineage>
        <taxon>Eukaryota</taxon>
        <taxon>Viridiplantae</taxon>
        <taxon>Streptophyta</taxon>
        <taxon>Embryophyta</taxon>
        <taxon>Tracheophyta</taxon>
        <taxon>Spermatophyta</taxon>
        <taxon>Magnoliopsida</taxon>
        <taxon>Liliopsida</taxon>
        <taxon>Poales</taxon>
        <taxon>Poaceae</taxon>
        <taxon>PACMAD clade</taxon>
        <taxon>Panicoideae</taxon>
        <taxon>Andropogonodae</taxon>
        <taxon>Andropogoneae</taxon>
        <taxon>Saccharinae</taxon>
        <taxon>Miscanthus</taxon>
    </lineage>
</organism>
<dbReference type="PANTHER" id="PTHR33063">
    <property type="entry name" value="OS02G0583500 PROTEIN"/>
    <property type="match status" value="1"/>
</dbReference>
<dbReference type="OrthoDB" id="686340at2759"/>
<feature type="coiled-coil region" evidence="1">
    <location>
        <begin position="572"/>
        <end position="631"/>
    </location>
</feature>
<dbReference type="Pfam" id="PF03004">
    <property type="entry name" value="Transposase_24"/>
    <property type="match status" value="1"/>
</dbReference>
<keyword evidence="1" id="KW-0175">Coiled coil</keyword>
<sequence length="641" mass="70791">MTKTSYEQKRDENVKHVQEVFKSFGIPILAQSIREVISKKEKGRGNSESDIEYDPSSDVDKQSDTDDDYDDDLNNEVNTEVGAMVPGTRPQKKQKAAIMAAANQQELRTPIKLTRQSAAMPSPGGRPPPRIRNPLPPKNTSKANPKPIAISSASQLQGHLTPNTSNTTETTSTVPSNPTKTTNSPAMSAPLQKTVPSPLRFTSLAMSSPGANPEHTRTSPTMSMPAAKPMPSPPRFTRQSAAMSSPGANPKHTPRPTITMSQSRQMTPATSINQPIPTDTSPGGQSSRQSNDINESAEQFDAANSEGNTCEGEPSDDLVPGKKRPDVPLQAAKLASETGVALRDNLSILTFWKLYQKDVGPAQITKVLEKVASRLDVDIKNEGPSKAACTDIIKKGVRQQRYHLKTKYFDPTLTMEQLLAKQPPPKMKKEEWVKLVEYWCDPKNKEKSAKNKVNRGQVQLHQKTGARSYIAHRYSLRPKYNNMEPDAVDFFGECMTSRQSGRTPLADEIYEQMVAEKEREPEEGEAQKSPSTIVAESLSHISHSSTFLPNIGVPRLSKTGQASSTAAQARLQAEFEARLQAERDEAARKQEELQAQLQAQQAALQENQSLLRQTQEEVKGMNTKFEETNALLRYVLKLQKD</sequence>
<dbReference type="PANTHER" id="PTHR33063:SF16">
    <property type="entry name" value="OS02G0241300 PROTEIN"/>
    <property type="match status" value="1"/>
</dbReference>
<evidence type="ECO:0000313" key="4">
    <source>
        <dbReference type="Proteomes" id="UP000604825"/>
    </source>
</evidence>
<evidence type="ECO:0000256" key="2">
    <source>
        <dbReference type="SAM" id="MobiDB-lite"/>
    </source>
</evidence>
<dbReference type="InterPro" id="IPR004252">
    <property type="entry name" value="Probable_transposase_24"/>
</dbReference>
<reference evidence="3" key="1">
    <citation type="submission" date="2020-10" db="EMBL/GenBank/DDBJ databases">
        <authorList>
            <person name="Han B."/>
            <person name="Lu T."/>
            <person name="Zhao Q."/>
            <person name="Huang X."/>
            <person name="Zhao Y."/>
        </authorList>
    </citation>
    <scope>NUCLEOTIDE SEQUENCE</scope>
</reference>
<feature type="region of interest" description="Disordered" evidence="2">
    <location>
        <begin position="39"/>
        <end position="325"/>
    </location>
</feature>
<feature type="compositionally biased region" description="Low complexity" evidence="2">
    <location>
        <begin position="161"/>
        <end position="179"/>
    </location>
</feature>
<dbReference type="AlphaFoldDB" id="A0A811QAX1"/>
<feature type="compositionally biased region" description="Low complexity" evidence="2">
    <location>
        <begin position="96"/>
        <end position="105"/>
    </location>
</feature>
<feature type="compositionally biased region" description="Polar residues" evidence="2">
    <location>
        <begin position="151"/>
        <end position="160"/>
    </location>
</feature>